<dbReference type="RefSeq" id="WP_235974466.1">
    <property type="nucleotide sequence ID" value="NZ_JACIEQ010000002.1"/>
</dbReference>
<keyword evidence="3" id="KW-0238">DNA-binding</keyword>
<dbReference type="Proteomes" id="UP000585681">
    <property type="component" value="Unassembled WGS sequence"/>
</dbReference>
<dbReference type="CDD" id="cd04765">
    <property type="entry name" value="HTH_MlrA-like_sg2"/>
    <property type="match status" value="1"/>
</dbReference>
<dbReference type="SMART" id="SM00422">
    <property type="entry name" value="HTH_MERR"/>
    <property type="match status" value="1"/>
</dbReference>
<dbReference type="InterPro" id="IPR009061">
    <property type="entry name" value="DNA-bd_dom_put_sf"/>
</dbReference>
<dbReference type="InterPro" id="IPR000551">
    <property type="entry name" value="MerR-type_HTH_dom"/>
</dbReference>
<protein>
    <submittedName>
        <fullName evidence="3">DNA-binding transcriptional MerR regulator</fullName>
    </submittedName>
</protein>
<dbReference type="GO" id="GO:0006355">
    <property type="term" value="P:regulation of DNA-templated transcription"/>
    <property type="evidence" value="ECO:0007669"/>
    <property type="project" value="InterPro"/>
</dbReference>
<dbReference type="Pfam" id="PF13411">
    <property type="entry name" value="MerR_1"/>
    <property type="match status" value="1"/>
</dbReference>
<keyword evidence="4" id="KW-1185">Reference proteome</keyword>
<organism evidence="3 4">
    <name type="scientific">Actibacterium naphthalenivorans</name>
    <dbReference type="NCBI Taxonomy" id="1614693"/>
    <lineage>
        <taxon>Bacteria</taxon>
        <taxon>Pseudomonadati</taxon>
        <taxon>Pseudomonadota</taxon>
        <taxon>Alphaproteobacteria</taxon>
        <taxon>Rhodobacterales</taxon>
        <taxon>Roseobacteraceae</taxon>
        <taxon>Actibacterium</taxon>
    </lineage>
</organism>
<accession>A0A840CFA0</accession>
<dbReference type="GO" id="GO:0003677">
    <property type="term" value="F:DNA binding"/>
    <property type="evidence" value="ECO:0007669"/>
    <property type="project" value="UniProtKB-KW"/>
</dbReference>
<feature type="region of interest" description="Disordered" evidence="1">
    <location>
        <begin position="122"/>
        <end position="226"/>
    </location>
</feature>
<evidence type="ECO:0000259" key="2">
    <source>
        <dbReference type="SMART" id="SM00422"/>
    </source>
</evidence>
<dbReference type="Gene3D" id="1.10.1660.10">
    <property type="match status" value="1"/>
</dbReference>
<feature type="domain" description="HTH merR-type" evidence="2">
    <location>
        <begin position="10"/>
        <end position="79"/>
    </location>
</feature>
<comment type="caution">
    <text evidence="3">The sequence shown here is derived from an EMBL/GenBank/DDBJ whole genome shotgun (WGS) entry which is preliminary data.</text>
</comment>
<reference evidence="3 4" key="1">
    <citation type="submission" date="2020-08" db="EMBL/GenBank/DDBJ databases">
        <title>Genomic Encyclopedia of Type Strains, Phase IV (KMG-IV): sequencing the most valuable type-strain genomes for metagenomic binning, comparative biology and taxonomic classification.</title>
        <authorList>
            <person name="Goeker M."/>
        </authorList>
    </citation>
    <scope>NUCLEOTIDE SEQUENCE [LARGE SCALE GENOMIC DNA]</scope>
    <source>
        <strain evidence="3 4">DSM 105040</strain>
    </source>
</reference>
<evidence type="ECO:0000313" key="4">
    <source>
        <dbReference type="Proteomes" id="UP000585681"/>
    </source>
</evidence>
<name>A0A840CFA0_9RHOB</name>
<evidence type="ECO:0000313" key="3">
    <source>
        <dbReference type="EMBL" id="MBB4021949.1"/>
    </source>
</evidence>
<sequence>MEKSRDAFRTISEVSLWLDTPAHVLRFWESRFTQVKPVKRAGGRRYYRPSDMLLLGGIKKLLHEDGLTIRGVQKILREQGVKHVAALSQALDDDVIEASAAVPEAPMIDVTEPERTNAMIIPLSRQETPREPLAEDATPDAAETPGVNPGRAARKARRAKEAETSDNAPELPFPVNDEPAPAPDAPAETDDKTPAAAEDETPPAPLGTDLPQGDPADEAITPSATLPLTSVLRDAAALRRLRSDHGAAVKAAVARLGALSTRMADGE</sequence>
<dbReference type="AlphaFoldDB" id="A0A840CFA0"/>
<proteinExistence type="predicted"/>
<dbReference type="SUPFAM" id="SSF46955">
    <property type="entry name" value="Putative DNA-binding domain"/>
    <property type="match status" value="1"/>
</dbReference>
<dbReference type="EMBL" id="JACIEQ010000002">
    <property type="protein sequence ID" value="MBB4021949.1"/>
    <property type="molecule type" value="Genomic_DNA"/>
</dbReference>
<gene>
    <name evidence="3" type="ORF">GGR17_001758</name>
</gene>
<evidence type="ECO:0000256" key="1">
    <source>
        <dbReference type="SAM" id="MobiDB-lite"/>
    </source>
</evidence>